<comment type="subcellular location">
    <subcellularLocation>
        <location evidence="7">Secreted</location>
    </subcellularLocation>
</comment>
<protein>
    <recommendedName>
        <fullName evidence="6">pectin lyase</fullName>
        <ecNumber evidence="6">4.2.2.10</ecNumber>
    </recommendedName>
</protein>
<keyword evidence="7" id="KW-0119">Carbohydrate metabolism</keyword>
<dbReference type="InterPro" id="IPR045032">
    <property type="entry name" value="PEL"/>
</dbReference>
<evidence type="ECO:0000256" key="5">
    <source>
        <dbReference type="ARBA" id="ARBA00037631"/>
    </source>
</evidence>
<feature type="domain" description="Ricin B lectin" evidence="9">
    <location>
        <begin position="40"/>
        <end position="173"/>
    </location>
</feature>
<accession>A0ABQ6REM1</accession>
<dbReference type="Proteomes" id="UP000322915">
    <property type="component" value="Unassembled WGS sequence"/>
</dbReference>
<evidence type="ECO:0000313" key="12">
    <source>
        <dbReference type="Proteomes" id="UP000322915"/>
    </source>
</evidence>
<keyword evidence="7" id="KW-0624">Polysaccharide degradation</keyword>
<gene>
    <name evidence="11" type="ORF">EU509_16605</name>
</gene>
<dbReference type="EC" id="4.2.2.10" evidence="6"/>
<dbReference type="PROSITE" id="PS50231">
    <property type="entry name" value="RICIN_B_LECTIN"/>
    <property type="match status" value="1"/>
</dbReference>
<dbReference type="PANTHER" id="PTHR31683:SF67">
    <property type="entry name" value="PECTIN LYASE F-RELATED"/>
    <property type="match status" value="1"/>
</dbReference>
<dbReference type="PANTHER" id="PTHR31683">
    <property type="entry name" value="PECTATE LYASE 18-RELATED"/>
    <property type="match status" value="1"/>
</dbReference>
<dbReference type="SMART" id="SM00458">
    <property type="entry name" value="RICIN"/>
    <property type="match status" value="1"/>
</dbReference>
<keyword evidence="3 7" id="KW-0456">Lyase</keyword>
<dbReference type="SUPFAM" id="SSF50370">
    <property type="entry name" value="Ricin B-like lectins"/>
    <property type="match status" value="1"/>
</dbReference>
<dbReference type="Pfam" id="PF14200">
    <property type="entry name" value="RicinB_lectin_2"/>
    <property type="match status" value="2"/>
</dbReference>
<dbReference type="InterPro" id="IPR035992">
    <property type="entry name" value="Ricin_B-like_lectins"/>
</dbReference>
<evidence type="ECO:0000256" key="6">
    <source>
        <dbReference type="ARBA" id="ARBA00039082"/>
    </source>
</evidence>
<feature type="chain" id="PRO_5046771406" description="pectin lyase" evidence="8">
    <location>
        <begin position="29"/>
        <end position="527"/>
    </location>
</feature>
<dbReference type="Pfam" id="PF00544">
    <property type="entry name" value="Pectate_lyase_4"/>
    <property type="match status" value="1"/>
</dbReference>
<evidence type="ECO:0000256" key="7">
    <source>
        <dbReference type="RuleBase" id="RU361173"/>
    </source>
</evidence>
<evidence type="ECO:0000259" key="10">
    <source>
        <dbReference type="SMART" id="SM00656"/>
    </source>
</evidence>
<evidence type="ECO:0000256" key="1">
    <source>
        <dbReference type="ARBA" id="ARBA00023157"/>
    </source>
</evidence>
<dbReference type="InterPro" id="IPR011050">
    <property type="entry name" value="Pectin_lyase_fold/virulence"/>
</dbReference>
<reference evidence="11 12" key="1">
    <citation type="submission" date="2019-01" db="EMBL/GenBank/DDBJ databases">
        <title>Genome sequences of marine Pseudoalteromonas species.</title>
        <authorList>
            <person name="Boraston A.B."/>
            <person name="Hehemann J.-H."/>
            <person name="Vickers C.J."/>
            <person name="Salama-Alber O."/>
            <person name="Abe K."/>
            <person name="Hettle A.J."/>
        </authorList>
    </citation>
    <scope>NUCLEOTIDE SEQUENCE [LARGE SCALE GENOMIC DNA]</scope>
    <source>
        <strain evidence="11 12">PS47</strain>
    </source>
</reference>
<dbReference type="InterPro" id="IPR012334">
    <property type="entry name" value="Pectin_lyas_fold"/>
</dbReference>
<evidence type="ECO:0000313" key="11">
    <source>
        <dbReference type="EMBL" id="KAA1151507.1"/>
    </source>
</evidence>
<evidence type="ECO:0000256" key="4">
    <source>
        <dbReference type="ARBA" id="ARBA00036818"/>
    </source>
</evidence>
<name>A0ABQ6REM1_9GAMM</name>
<comment type="similarity">
    <text evidence="7">Belongs to the polysaccharide lyase 1 family.</text>
</comment>
<evidence type="ECO:0000259" key="9">
    <source>
        <dbReference type="SMART" id="SM00458"/>
    </source>
</evidence>
<comment type="caution">
    <text evidence="11">The sequence shown here is derived from an EMBL/GenBank/DDBJ whole genome shotgun (WGS) entry which is preliminary data.</text>
</comment>
<evidence type="ECO:0000256" key="3">
    <source>
        <dbReference type="ARBA" id="ARBA00023239"/>
    </source>
</evidence>
<dbReference type="SMART" id="SM00656">
    <property type="entry name" value="Amb_all"/>
    <property type="match status" value="1"/>
</dbReference>
<dbReference type="EMBL" id="SEUJ01000076">
    <property type="protein sequence ID" value="KAA1151507.1"/>
    <property type="molecule type" value="Genomic_DNA"/>
</dbReference>
<keyword evidence="2" id="KW-0325">Glycoprotein</keyword>
<feature type="signal peptide" evidence="8">
    <location>
        <begin position="1"/>
        <end position="28"/>
    </location>
</feature>
<feature type="domain" description="Pectate lyase" evidence="10">
    <location>
        <begin position="263"/>
        <end position="469"/>
    </location>
</feature>
<keyword evidence="1" id="KW-1015">Disulfide bond</keyword>
<evidence type="ECO:0000256" key="2">
    <source>
        <dbReference type="ARBA" id="ARBA00023180"/>
    </source>
</evidence>
<keyword evidence="8" id="KW-0732">Signal</keyword>
<evidence type="ECO:0000256" key="8">
    <source>
        <dbReference type="SAM" id="SignalP"/>
    </source>
</evidence>
<keyword evidence="7" id="KW-0964">Secreted</keyword>
<organism evidence="11 12">
    <name type="scientific">Pseudoalteromonas fuliginea</name>
    <dbReference type="NCBI Taxonomy" id="1872678"/>
    <lineage>
        <taxon>Bacteria</taxon>
        <taxon>Pseudomonadati</taxon>
        <taxon>Pseudomonadota</taxon>
        <taxon>Gammaproteobacteria</taxon>
        <taxon>Alteromonadales</taxon>
        <taxon>Pseudoalteromonadaceae</taxon>
        <taxon>Pseudoalteromonas</taxon>
    </lineage>
</organism>
<dbReference type="CDD" id="cd00161">
    <property type="entry name" value="beta-trefoil_Ricin-like"/>
    <property type="match status" value="1"/>
</dbReference>
<proteinExistence type="inferred from homology"/>
<dbReference type="GO" id="GO:0016829">
    <property type="term" value="F:lyase activity"/>
    <property type="evidence" value="ECO:0007669"/>
    <property type="project" value="UniProtKB-KW"/>
</dbReference>
<comment type="function">
    <text evidence="5">Pectinolytic enzymes consist of four classes of enzymes: pectin lyase, polygalacturonase, pectin methylesterase and rhamnogalacturonase. Among pectinolytic enzymes, pectin lyase is the most important in depolymerization of pectin, since it cleaves internal glycosidic bonds of highly methylated pectins.</text>
</comment>
<dbReference type="Gene3D" id="2.160.20.10">
    <property type="entry name" value="Single-stranded right-handed beta-helix, Pectin lyase-like"/>
    <property type="match status" value="1"/>
</dbReference>
<sequence length="527" mass="57342">MKFLNIKNVSKIALSMMLLNLISTQAKAENCKALPKNNQRYQIVNFSSDKAIDVDKKSRESGANIISYAKNSGTNQQFIFNDLGNGFWTIKASHSDLFLDVSERSQANGGNIIQWAASGQSNQQWRLLQDSTGAFSIRSAFSDKAITVAGSDNGANIYQNDDLNVSSQRWYLNPVNGSCDSANDSNIDVTGFASLPGSDGLATTTGGAGGSSITVTSCSALKSALVSSNTTIIQIPNNTHIDCRTGGSTVAACAIECPEYQDPGEIFYRIPNSGQSCTSLGGTTNTTVNKVRNDISISVKSNKTLIGLGDNAKIIGATLDLSNSKNIIVKNLNIDNINPHLVEGGDGISLNSSSHIVIDHVNFSNISDGYVDIKNSKNITLSHNEFDGYNPFVCGNQHWYTNAVTDSEVTFHHNFWNYTAGRNPKLDGSKTRAHLYNNYWLEITYFAINTTNEAQALIESNYFDDSRRPHWNVSGYMKASNNVYAAQSATDPQRDTGNSVFTDVSMYIYQLDDAYQMPLLNGESGPE</sequence>
<dbReference type="Gene3D" id="2.80.10.50">
    <property type="match status" value="3"/>
</dbReference>
<comment type="catalytic activity">
    <reaction evidence="4">
        <text>Eliminative cleavage of (1-&gt;4)-alpha-D-galacturonan methyl ester to give oligosaccharides with 4-deoxy-6-O-methyl-alpha-D-galact-4-enuronosyl groups at their non-reducing ends.</text>
        <dbReference type="EC" id="4.2.2.10"/>
    </reaction>
</comment>
<dbReference type="RefSeq" id="WP_007376143.1">
    <property type="nucleotide sequence ID" value="NZ_JBBMQV010000005.1"/>
</dbReference>
<dbReference type="InterPro" id="IPR002022">
    <property type="entry name" value="Pec_lyase"/>
</dbReference>
<dbReference type="InterPro" id="IPR000772">
    <property type="entry name" value="Ricin_B_lectin"/>
</dbReference>
<keyword evidence="12" id="KW-1185">Reference proteome</keyword>
<dbReference type="SUPFAM" id="SSF51126">
    <property type="entry name" value="Pectin lyase-like"/>
    <property type="match status" value="1"/>
</dbReference>